<protein>
    <recommendedName>
        <fullName evidence="1">Carboxymuconolactone decarboxylase-like domain-containing protein</fullName>
    </recommendedName>
</protein>
<dbReference type="SUPFAM" id="SSF69118">
    <property type="entry name" value="AhpD-like"/>
    <property type="match status" value="1"/>
</dbReference>
<dbReference type="GO" id="GO:0051920">
    <property type="term" value="F:peroxiredoxin activity"/>
    <property type="evidence" value="ECO:0007669"/>
    <property type="project" value="InterPro"/>
</dbReference>
<dbReference type="InterPro" id="IPR029032">
    <property type="entry name" value="AhpD-like"/>
</dbReference>
<dbReference type="EMBL" id="UINC01083465">
    <property type="protein sequence ID" value="SVC29204.1"/>
    <property type="molecule type" value="Genomic_DNA"/>
</dbReference>
<evidence type="ECO:0000313" key="2">
    <source>
        <dbReference type="EMBL" id="SVC29204.1"/>
    </source>
</evidence>
<feature type="domain" description="Carboxymuconolactone decarboxylase-like" evidence="1">
    <location>
        <begin position="11"/>
        <end position="81"/>
    </location>
</feature>
<dbReference type="InterPro" id="IPR003779">
    <property type="entry name" value="CMD-like"/>
</dbReference>
<name>A0A382KWN2_9ZZZZ</name>
<accession>A0A382KWN2</accession>
<dbReference type="Gene3D" id="1.20.1290.10">
    <property type="entry name" value="AhpD-like"/>
    <property type="match status" value="1"/>
</dbReference>
<dbReference type="Pfam" id="PF02627">
    <property type="entry name" value="CMD"/>
    <property type="match status" value="1"/>
</dbReference>
<reference evidence="2" key="1">
    <citation type="submission" date="2018-05" db="EMBL/GenBank/DDBJ databases">
        <authorList>
            <person name="Lanie J.A."/>
            <person name="Ng W.-L."/>
            <person name="Kazmierczak K.M."/>
            <person name="Andrzejewski T.M."/>
            <person name="Davidsen T.M."/>
            <person name="Wayne K.J."/>
            <person name="Tettelin H."/>
            <person name="Glass J.I."/>
            <person name="Rusch D."/>
            <person name="Podicherti R."/>
            <person name="Tsui H.-C.T."/>
            <person name="Winkler M.E."/>
        </authorList>
    </citation>
    <scope>NUCLEOTIDE SEQUENCE</scope>
</reference>
<evidence type="ECO:0000259" key="1">
    <source>
        <dbReference type="Pfam" id="PF02627"/>
    </source>
</evidence>
<organism evidence="2">
    <name type="scientific">marine metagenome</name>
    <dbReference type="NCBI Taxonomy" id="408172"/>
    <lineage>
        <taxon>unclassified sequences</taxon>
        <taxon>metagenomes</taxon>
        <taxon>ecological metagenomes</taxon>
    </lineage>
</organism>
<proteinExistence type="predicted"/>
<gene>
    <name evidence="2" type="ORF">METZ01_LOCUS282058</name>
</gene>
<sequence length="95" mass="9864">MDPKQLHVIQAMEKAGATEHLTDREKHLIGLAVTITRGCAFCTGGRTEKALASGITQETLTANTDLVAAVNAGVAVRTVLQGLEGLSCDSPECAS</sequence>
<dbReference type="AlphaFoldDB" id="A0A382KWN2"/>